<evidence type="ECO:0000256" key="3">
    <source>
        <dbReference type="ARBA" id="ARBA00022755"/>
    </source>
</evidence>
<dbReference type="NCBIfam" id="TIGR00639">
    <property type="entry name" value="PurN"/>
    <property type="match status" value="1"/>
</dbReference>
<evidence type="ECO:0000256" key="1">
    <source>
        <dbReference type="ARBA" id="ARBA00005054"/>
    </source>
</evidence>
<feature type="binding site" evidence="6">
    <location>
        <begin position="86"/>
        <end position="89"/>
    </location>
    <ligand>
        <name>(6R)-10-formyltetrahydrofolate</name>
        <dbReference type="ChEBI" id="CHEBI:195366"/>
    </ligand>
</feature>
<dbReference type="GO" id="GO:0005829">
    <property type="term" value="C:cytosol"/>
    <property type="evidence" value="ECO:0007669"/>
    <property type="project" value="TreeGrafter"/>
</dbReference>
<organism evidence="8 9">
    <name type="scientific">Acinetobacter tandoii</name>
    <dbReference type="NCBI Taxonomy" id="202954"/>
    <lineage>
        <taxon>Bacteria</taxon>
        <taxon>Pseudomonadati</taxon>
        <taxon>Pseudomonadota</taxon>
        <taxon>Gammaproteobacteria</taxon>
        <taxon>Moraxellales</taxon>
        <taxon>Moraxellaceae</taxon>
        <taxon>Acinetobacter</taxon>
    </lineage>
</organism>
<dbReference type="Gene3D" id="3.40.50.170">
    <property type="entry name" value="Formyl transferase, N-terminal domain"/>
    <property type="match status" value="1"/>
</dbReference>
<feature type="domain" description="Formyl transferase N-terminal" evidence="7">
    <location>
        <begin position="2"/>
        <end position="178"/>
    </location>
</feature>
<evidence type="ECO:0000256" key="5">
    <source>
        <dbReference type="ARBA" id="ARBA00047664"/>
    </source>
</evidence>
<proteinExistence type="inferred from homology"/>
<dbReference type="InterPro" id="IPR036477">
    <property type="entry name" value="Formyl_transf_N_sf"/>
</dbReference>
<dbReference type="GO" id="GO:0006189">
    <property type="term" value="P:'de novo' IMP biosynthetic process"/>
    <property type="evidence" value="ECO:0007669"/>
    <property type="project" value="UniProtKB-UniRule"/>
</dbReference>
<dbReference type="Proteomes" id="UP000325788">
    <property type="component" value="Unassembled WGS sequence"/>
</dbReference>
<comment type="function">
    <text evidence="6">Catalyzes the transfer of a formyl group from 10-formyltetrahydrofolate to 5-phospho-ribosyl-glycinamide (GAR), producing 5-phospho-ribosyl-N-formylglycinamide (FGAR) and tetrahydrofolate.</text>
</comment>
<evidence type="ECO:0000256" key="2">
    <source>
        <dbReference type="ARBA" id="ARBA00022679"/>
    </source>
</evidence>
<dbReference type="HAMAP" id="MF_01930">
    <property type="entry name" value="PurN"/>
    <property type="match status" value="1"/>
</dbReference>
<evidence type="ECO:0000256" key="6">
    <source>
        <dbReference type="HAMAP-Rule" id="MF_01930"/>
    </source>
</evidence>
<dbReference type="EC" id="2.1.2.2" evidence="6"/>
<dbReference type="PANTHER" id="PTHR43369:SF2">
    <property type="entry name" value="PHOSPHORIBOSYLGLYCINAMIDE FORMYLTRANSFERASE"/>
    <property type="match status" value="1"/>
</dbReference>
<dbReference type="EMBL" id="VXLD01000002">
    <property type="protein sequence ID" value="KAB1858029.1"/>
    <property type="molecule type" value="Genomic_DNA"/>
</dbReference>
<dbReference type="SUPFAM" id="SSF53328">
    <property type="entry name" value="Formyltransferase"/>
    <property type="match status" value="1"/>
</dbReference>
<evidence type="ECO:0000313" key="8">
    <source>
        <dbReference type="EMBL" id="KAB1858029.1"/>
    </source>
</evidence>
<comment type="catalytic activity">
    <reaction evidence="5 6">
        <text>N(1)-(5-phospho-beta-D-ribosyl)glycinamide + (6R)-10-formyltetrahydrofolate = N(2)-formyl-N(1)-(5-phospho-beta-D-ribosyl)glycinamide + (6S)-5,6,7,8-tetrahydrofolate + H(+)</text>
        <dbReference type="Rhea" id="RHEA:15053"/>
        <dbReference type="ChEBI" id="CHEBI:15378"/>
        <dbReference type="ChEBI" id="CHEBI:57453"/>
        <dbReference type="ChEBI" id="CHEBI:143788"/>
        <dbReference type="ChEBI" id="CHEBI:147286"/>
        <dbReference type="ChEBI" id="CHEBI:195366"/>
        <dbReference type="EC" id="2.1.2.2"/>
    </reaction>
</comment>
<dbReference type="InterPro" id="IPR002376">
    <property type="entry name" value="Formyl_transf_N"/>
</dbReference>
<keyword evidence="2 6" id="KW-0808">Transferase</keyword>
<name>A0A5N4WQE8_9GAMM</name>
<evidence type="ECO:0000256" key="4">
    <source>
        <dbReference type="ARBA" id="ARBA00038440"/>
    </source>
</evidence>
<reference evidence="8 9" key="1">
    <citation type="submission" date="2019-09" db="EMBL/GenBank/DDBJ databases">
        <title>Draft genome sequence of Acinetobacter tandoii W4-4-4 isolated from environmental water sample.</title>
        <authorList>
            <person name="Wee S.K."/>
            <person name="Yan B."/>
            <person name="Mustaffa S.B."/>
            <person name="Yap E.P.H."/>
        </authorList>
    </citation>
    <scope>NUCLEOTIDE SEQUENCE [LARGE SCALE GENOMIC DNA]</scope>
    <source>
        <strain evidence="8 9">W4-4-4</strain>
    </source>
</reference>
<dbReference type="PROSITE" id="PS00373">
    <property type="entry name" value="GART"/>
    <property type="match status" value="1"/>
</dbReference>
<comment type="similarity">
    <text evidence="4 6">Belongs to the GART family.</text>
</comment>
<feature type="site" description="Raises pKa of active site His" evidence="6">
    <location>
        <position position="141"/>
    </location>
</feature>
<dbReference type="Pfam" id="PF00551">
    <property type="entry name" value="Formyl_trans_N"/>
    <property type="match status" value="1"/>
</dbReference>
<dbReference type="CDD" id="cd08645">
    <property type="entry name" value="FMT_core_GART"/>
    <property type="match status" value="1"/>
</dbReference>
<comment type="caution">
    <text evidence="8">The sequence shown here is derived from an EMBL/GenBank/DDBJ whole genome shotgun (WGS) entry which is preliminary data.</text>
</comment>
<dbReference type="PANTHER" id="PTHR43369">
    <property type="entry name" value="PHOSPHORIBOSYLGLYCINAMIDE FORMYLTRANSFERASE"/>
    <property type="match status" value="1"/>
</dbReference>
<dbReference type="InterPro" id="IPR004607">
    <property type="entry name" value="GART"/>
</dbReference>
<feature type="active site" description="Proton donor" evidence="6">
    <location>
        <position position="105"/>
    </location>
</feature>
<dbReference type="UniPathway" id="UPA00074">
    <property type="reaction ID" value="UER00126"/>
</dbReference>
<dbReference type="AlphaFoldDB" id="A0A5N4WQE8"/>
<dbReference type="GO" id="GO:0004644">
    <property type="term" value="F:phosphoribosylglycinamide formyltransferase activity"/>
    <property type="evidence" value="ECO:0007669"/>
    <property type="project" value="UniProtKB-UniRule"/>
</dbReference>
<gene>
    <name evidence="6" type="primary">purN</name>
    <name evidence="8" type="ORF">F4W09_04640</name>
</gene>
<sequence length="210" mass="23733">MMKIAVLVSGSGSNLQALIDARLSGQIVGVICNKPEAYALKRAQQAGIQTAVIEHKQYPTRETFDDVMHQQLLDWNVDLVVLAGFMRILSAKFVHAWEGKMLNIHPSLLPHYKGMHTHQRVLNTGDMYHGCTVHYVTAELDAGQSLAQGVLKVARHDDVEQLAQRVHELEHLIYPQVVEWICTGALQYHNTNTVMYRNQVLNEPIQFCKL</sequence>
<dbReference type="RefSeq" id="WP_044740142.1">
    <property type="nucleotide sequence ID" value="NZ_JBODRR010000006.1"/>
</dbReference>
<feature type="binding site" evidence="6">
    <location>
        <position position="61"/>
    </location>
    <ligand>
        <name>(6R)-10-formyltetrahydrofolate</name>
        <dbReference type="ChEBI" id="CHEBI:195366"/>
    </ligand>
</feature>
<feature type="binding site" evidence="6">
    <location>
        <position position="103"/>
    </location>
    <ligand>
        <name>(6R)-10-formyltetrahydrofolate</name>
        <dbReference type="ChEBI" id="CHEBI:195366"/>
    </ligand>
</feature>
<comment type="pathway">
    <text evidence="1 6">Purine metabolism; IMP biosynthesis via de novo pathway; N(2)-formyl-N(1)-(5-phospho-D-ribosyl)glycinamide from N(1)-(5-phospho-D-ribosyl)glycinamide (10-formyl THF route): step 1/1.</text>
</comment>
<accession>A0A5N4WQE8</accession>
<evidence type="ECO:0000259" key="7">
    <source>
        <dbReference type="Pfam" id="PF00551"/>
    </source>
</evidence>
<dbReference type="InterPro" id="IPR001555">
    <property type="entry name" value="GART_AS"/>
</dbReference>
<keyword evidence="3 6" id="KW-0658">Purine biosynthesis</keyword>
<feature type="binding site" evidence="6">
    <location>
        <begin position="12"/>
        <end position="14"/>
    </location>
    <ligand>
        <name>N(1)-(5-phospho-beta-D-ribosyl)glycinamide</name>
        <dbReference type="ChEBI" id="CHEBI:143788"/>
    </ligand>
</feature>
<protein>
    <recommendedName>
        <fullName evidence="6">Phosphoribosylglycinamide formyltransferase</fullName>
        <ecNumber evidence="6">2.1.2.2</ecNumber>
    </recommendedName>
    <alternativeName>
        <fullName evidence="6">5'-phosphoribosylglycinamide transformylase</fullName>
    </alternativeName>
    <alternativeName>
        <fullName evidence="6">GAR transformylase</fullName>
        <shortName evidence="6">GART</shortName>
    </alternativeName>
</protein>
<evidence type="ECO:0000313" key="9">
    <source>
        <dbReference type="Proteomes" id="UP000325788"/>
    </source>
</evidence>